<dbReference type="Gramene" id="KZM84213">
    <property type="protein sequence ID" value="KZM84213"/>
    <property type="gene ID" value="DCAR_028240"/>
</dbReference>
<sequence>MVIEKESITRWIYKLIARKLGNQDQGNSGYLDKKKRQYTYAEVLNITGNFKRVLGNGGFGTVYHGHVGDTQVAVKMLSPTSTQGYKEFQAEASLLLSVSHKNLTSLVGYCNEGMNMGIIYEYMANRSLDEHLSGKNSGILRWETRLQIALDAAQG</sequence>
<dbReference type="PANTHER" id="PTHR45631:SF202">
    <property type="entry name" value="SENESCENCE-INDUCED RECEPTOR-LIKE SERINE_THREONINE-PROTEIN KINASE"/>
    <property type="match status" value="1"/>
</dbReference>
<organism evidence="3">
    <name type="scientific">Daucus carota subsp. sativus</name>
    <name type="common">Carrot</name>
    <dbReference type="NCBI Taxonomy" id="79200"/>
    <lineage>
        <taxon>Eukaryota</taxon>
        <taxon>Viridiplantae</taxon>
        <taxon>Streptophyta</taxon>
        <taxon>Embryophyta</taxon>
        <taxon>Tracheophyta</taxon>
        <taxon>Spermatophyta</taxon>
        <taxon>Magnoliopsida</taxon>
        <taxon>eudicotyledons</taxon>
        <taxon>Gunneridae</taxon>
        <taxon>Pentapetalae</taxon>
        <taxon>asterids</taxon>
        <taxon>campanulids</taxon>
        <taxon>Apiales</taxon>
        <taxon>Apiaceae</taxon>
        <taxon>Apioideae</taxon>
        <taxon>Scandiceae</taxon>
        <taxon>Daucinae</taxon>
        <taxon>Daucus</taxon>
        <taxon>Daucus sect. Daucus</taxon>
    </lineage>
</organism>
<dbReference type="PROSITE" id="PS50011">
    <property type="entry name" value="PROTEIN_KINASE_DOM"/>
    <property type="match status" value="1"/>
</dbReference>
<dbReference type="GO" id="GO:0004672">
    <property type="term" value="F:protein kinase activity"/>
    <property type="evidence" value="ECO:0007669"/>
    <property type="project" value="InterPro"/>
</dbReference>
<dbReference type="InterPro" id="IPR001245">
    <property type="entry name" value="Ser-Thr/Tyr_kinase_cat_dom"/>
</dbReference>
<keyword evidence="1" id="KW-0547">Nucleotide-binding</keyword>
<comment type="caution">
    <text evidence="3">The sequence shown here is derived from an EMBL/GenBank/DDBJ whole genome shotgun (WGS) entry which is preliminary data.</text>
</comment>
<dbReference type="OMA" id="AMSNITH"/>
<gene>
    <name evidence="3" type="ORF">DCAR_028240</name>
</gene>
<dbReference type="Gene3D" id="1.10.510.10">
    <property type="entry name" value="Transferase(Phosphotransferase) domain 1"/>
    <property type="match status" value="1"/>
</dbReference>
<proteinExistence type="predicted"/>
<evidence type="ECO:0000259" key="2">
    <source>
        <dbReference type="PROSITE" id="PS50011"/>
    </source>
</evidence>
<feature type="domain" description="Protein kinase" evidence="2">
    <location>
        <begin position="48"/>
        <end position="155"/>
    </location>
</feature>
<keyword evidence="1" id="KW-0067">ATP-binding</keyword>
<dbReference type="SUPFAM" id="SSF56112">
    <property type="entry name" value="Protein kinase-like (PK-like)"/>
    <property type="match status" value="1"/>
</dbReference>
<dbReference type="InterPro" id="IPR000719">
    <property type="entry name" value="Prot_kinase_dom"/>
</dbReference>
<accession>A0A175YL67</accession>
<name>A0A175YL67_DAUCS</name>
<dbReference type="EMBL" id="LNRQ01000008">
    <property type="protein sequence ID" value="KZM84213.1"/>
    <property type="molecule type" value="Genomic_DNA"/>
</dbReference>
<dbReference type="AlphaFoldDB" id="A0A175YL67"/>
<dbReference type="PROSITE" id="PS00107">
    <property type="entry name" value="PROTEIN_KINASE_ATP"/>
    <property type="match status" value="1"/>
</dbReference>
<dbReference type="PANTHER" id="PTHR45631">
    <property type="entry name" value="OS07G0107800 PROTEIN-RELATED"/>
    <property type="match status" value="1"/>
</dbReference>
<dbReference type="GO" id="GO:0005524">
    <property type="term" value="F:ATP binding"/>
    <property type="evidence" value="ECO:0007669"/>
    <property type="project" value="UniProtKB-UniRule"/>
</dbReference>
<dbReference type="InterPro" id="IPR017441">
    <property type="entry name" value="Protein_kinase_ATP_BS"/>
</dbReference>
<dbReference type="InterPro" id="IPR011009">
    <property type="entry name" value="Kinase-like_dom_sf"/>
</dbReference>
<dbReference type="Pfam" id="PF07714">
    <property type="entry name" value="PK_Tyr_Ser-Thr"/>
    <property type="match status" value="1"/>
</dbReference>
<protein>
    <recommendedName>
        <fullName evidence="2">Protein kinase domain-containing protein</fullName>
    </recommendedName>
</protein>
<evidence type="ECO:0000256" key="1">
    <source>
        <dbReference type="PROSITE-ProRule" id="PRU10141"/>
    </source>
</evidence>
<evidence type="ECO:0000313" key="3">
    <source>
        <dbReference type="EMBL" id="KZM84213.1"/>
    </source>
</evidence>
<dbReference type="FunFam" id="3.30.200.20:FF:000394">
    <property type="entry name" value="Leucine-rich repeat receptor-like protein kinase"/>
    <property type="match status" value="1"/>
</dbReference>
<feature type="binding site" evidence="1">
    <location>
        <position position="75"/>
    </location>
    <ligand>
        <name>ATP</name>
        <dbReference type="ChEBI" id="CHEBI:30616"/>
    </ligand>
</feature>
<reference evidence="3" key="1">
    <citation type="journal article" date="2016" name="Nat. Genet.">
        <title>A high-quality carrot genome assembly provides new insights into carotenoid accumulation and asterid genome evolution.</title>
        <authorList>
            <person name="Iorizzo M."/>
            <person name="Ellison S."/>
            <person name="Senalik D."/>
            <person name="Zeng P."/>
            <person name="Satapoomin P."/>
            <person name="Huang J."/>
            <person name="Bowman M."/>
            <person name="Iovene M."/>
            <person name="Sanseverino W."/>
            <person name="Cavagnaro P."/>
            <person name="Yildiz M."/>
            <person name="Macko-Podgorni A."/>
            <person name="Moranska E."/>
            <person name="Grzebelus E."/>
            <person name="Grzebelus D."/>
            <person name="Ashrafi H."/>
            <person name="Zheng Z."/>
            <person name="Cheng S."/>
            <person name="Spooner D."/>
            <person name="Van Deynze A."/>
            <person name="Simon P."/>
        </authorList>
    </citation>
    <scope>NUCLEOTIDE SEQUENCE [LARGE SCALE GENOMIC DNA]</scope>
    <source>
        <tissue evidence="3">Leaf</tissue>
    </source>
</reference>